<evidence type="ECO:0000313" key="3">
    <source>
        <dbReference type="EMBL" id="JAG86905.1"/>
    </source>
</evidence>
<dbReference type="FunFam" id="3.40.50.720:FF:000084">
    <property type="entry name" value="Short-chain dehydrogenase reductase"/>
    <property type="match status" value="1"/>
</dbReference>
<dbReference type="PRINTS" id="PR00081">
    <property type="entry name" value="GDHRDH"/>
</dbReference>
<keyword evidence="2" id="KW-0560">Oxidoreductase</keyword>
<dbReference type="Gene3D" id="3.40.50.720">
    <property type="entry name" value="NAD(P)-binding Rossmann-like Domain"/>
    <property type="match status" value="1"/>
</dbReference>
<evidence type="ECO:0000256" key="1">
    <source>
        <dbReference type="ARBA" id="ARBA00006484"/>
    </source>
</evidence>
<reference evidence="3" key="1">
    <citation type="submission" date="2015-02" db="EMBL/GenBank/DDBJ databases">
        <title>A transcriptome of Wollemia nobilis - a relic of Gondwana.</title>
        <authorList>
            <person name="Chia J.Y."/>
            <person name="Leong Y.S."/>
            <person name="Abdul Karim S."/>
            <person name="Wan Azmi N."/>
            <person name="Hercus R."/>
            <person name="Croft L."/>
        </authorList>
    </citation>
    <scope>NUCLEOTIDE SEQUENCE</scope>
    <source>
        <strain evidence="3">MaeBrown</strain>
        <tissue evidence="3">Leaf</tissue>
    </source>
</reference>
<dbReference type="SUPFAM" id="SSF51735">
    <property type="entry name" value="NAD(P)-binding Rossmann-fold domains"/>
    <property type="match status" value="1"/>
</dbReference>
<dbReference type="NCBIfam" id="NF005559">
    <property type="entry name" value="PRK07231.1"/>
    <property type="match status" value="1"/>
</dbReference>
<dbReference type="Pfam" id="PF13561">
    <property type="entry name" value="adh_short_C2"/>
    <property type="match status" value="1"/>
</dbReference>
<evidence type="ECO:0000256" key="2">
    <source>
        <dbReference type="ARBA" id="ARBA00023002"/>
    </source>
</evidence>
<dbReference type="InterPro" id="IPR002347">
    <property type="entry name" value="SDR_fam"/>
</dbReference>
<dbReference type="EMBL" id="GCHU01013957">
    <property type="protein sequence ID" value="JAG86905.1"/>
    <property type="molecule type" value="Transcribed_RNA"/>
</dbReference>
<comment type="similarity">
    <text evidence="1">Belongs to the short-chain dehydrogenases/reductases (SDR) family.</text>
</comment>
<dbReference type="AlphaFoldDB" id="A0A0C9QQ94"/>
<dbReference type="GO" id="GO:0016491">
    <property type="term" value="F:oxidoreductase activity"/>
    <property type="evidence" value="ECO:0007669"/>
    <property type="project" value="UniProtKB-KW"/>
</dbReference>
<protein>
    <submittedName>
        <fullName evidence="3">TSA: Wollemia nobilis Ref_Wollemi_Transcript_14038_1174 transcribed RNA sequence</fullName>
    </submittedName>
</protein>
<dbReference type="PRINTS" id="PR00080">
    <property type="entry name" value="SDRFAMILY"/>
</dbReference>
<sequence length="269" mass="28673">MSMENQIKEGRLEGKVAIVTGGASGIGEAAARLFAKHGAKVIIADIADERGRTMAETLSPRATYIHCDVSKEEHVSAAVDMALQKHGRLDIIFNNAGIADRKHEKGVSEYDMDEFRRVMNVNVNGVMHGIKHAGRVMIPQMRGCIISTASTASILGGMAPYAYTASKHAIIGLTKNGAAELGKYGIRVNAVSPTGLATALTLRYNSEEDKANLEAFCNSIANLKGPTLRADDVAEAVLYLASDEAKYVSGHNLVVDGGSSVVNHDWGHL</sequence>
<accession>A0A0C9QQ94</accession>
<dbReference type="InterPro" id="IPR036291">
    <property type="entry name" value="NAD(P)-bd_dom_sf"/>
</dbReference>
<dbReference type="PANTHER" id="PTHR43180">
    <property type="entry name" value="3-OXOACYL-(ACYL-CARRIER-PROTEIN) REDUCTASE (AFU_ORTHOLOGUE AFUA_6G11210)"/>
    <property type="match status" value="1"/>
</dbReference>
<name>A0A0C9QQ94_9CONI</name>
<dbReference type="PANTHER" id="PTHR43180:SF42">
    <property type="entry name" value="SHORT-CHAIN DEHYDROGENASE REDUCTASE ATA1"/>
    <property type="match status" value="1"/>
</dbReference>
<organism evidence="3">
    <name type="scientific">Wollemia nobilis</name>
    <dbReference type="NCBI Taxonomy" id="56998"/>
    <lineage>
        <taxon>Eukaryota</taxon>
        <taxon>Viridiplantae</taxon>
        <taxon>Streptophyta</taxon>
        <taxon>Embryophyta</taxon>
        <taxon>Tracheophyta</taxon>
        <taxon>Spermatophyta</taxon>
        <taxon>Pinopsida</taxon>
        <taxon>Pinidae</taxon>
        <taxon>Conifers II</taxon>
        <taxon>Araucariales</taxon>
        <taxon>Araucariaceae</taxon>
        <taxon>Wollemia</taxon>
    </lineage>
</organism>
<proteinExistence type="inferred from homology"/>